<protein>
    <submittedName>
        <fullName evidence="1">Uncharacterized protein</fullName>
    </submittedName>
</protein>
<organism evidence="1">
    <name type="scientific">Tetraselmis sp. GSL018</name>
    <dbReference type="NCBI Taxonomy" id="582737"/>
    <lineage>
        <taxon>Eukaryota</taxon>
        <taxon>Viridiplantae</taxon>
        <taxon>Chlorophyta</taxon>
        <taxon>core chlorophytes</taxon>
        <taxon>Chlorodendrophyceae</taxon>
        <taxon>Chlorodendrales</taxon>
        <taxon>Chlorodendraceae</taxon>
        <taxon>Tetraselmis</taxon>
    </lineage>
</organism>
<evidence type="ECO:0000313" key="1">
    <source>
        <dbReference type="EMBL" id="JAC76293.1"/>
    </source>
</evidence>
<accession>A0A061RWF6</accession>
<dbReference type="AlphaFoldDB" id="A0A061RWF6"/>
<gene>
    <name evidence="1" type="ORF">TSPGSL018_20569</name>
</gene>
<dbReference type="EMBL" id="GBEZ01009285">
    <property type="protein sequence ID" value="JAC76293.1"/>
    <property type="molecule type" value="Transcribed_RNA"/>
</dbReference>
<proteinExistence type="predicted"/>
<reference evidence="1" key="1">
    <citation type="submission" date="2014-05" db="EMBL/GenBank/DDBJ databases">
        <title>The transcriptome of the halophilic microalga Tetraselmis sp. GSL018 isolated from the Great Salt Lake, Utah.</title>
        <authorList>
            <person name="Jinkerson R.E."/>
            <person name="D'Adamo S."/>
            <person name="Posewitz M.C."/>
        </authorList>
    </citation>
    <scope>NUCLEOTIDE SEQUENCE</scope>
    <source>
        <strain evidence="1">GSL018</strain>
    </source>
</reference>
<sequence>MGKPSAKLEQLRKQYDALFRANPSAFDESEAREVEDMQRRRADMTRFLEAKCELVPGNEVVNRKFKYSVEELHAERPFFRPPDEKATKERFERRPWKLGIGRDIKPIWDIERSIFQWRKMEADSKDYYDTREIPHGSG</sequence>
<name>A0A061RWF6_9CHLO</name>